<dbReference type="Proteomes" id="UP000695562">
    <property type="component" value="Unassembled WGS sequence"/>
</dbReference>
<protein>
    <submittedName>
        <fullName evidence="2">Uncharacterized protein</fullName>
    </submittedName>
</protein>
<sequence>MSLFPLLRSLSSLMVLTTKDIRTGSASWYFGIFGTTFLSTEWIMISCFWFRLLYTFFLSSNKIVMENIKRTWISSITVAILLTIWPILLCIVINVKGVKLTRDVSSKGFICLVALIGTIILVNAFILIRCLRKQAKKSPRFQSTVRRTTKLALVLLVFFLGLILRDVIIAAIKMPIDSNSRYITMFITFLLEFGQCFVVMVALGGKSSLNYITFARVIPDNQSGSASGAESKDGMNSNIKEISLSAMVDPEKSSKRTVSSITISVDNNNLNRNDSYNSGFTKTNSLILENNSRTSSGIYQHSTENILNNSTVVLLPDNNEEQQQQ</sequence>
<reference evidence="2" key="1">
    <citation type="submission" date="2020-01" db="EMBL/GenBank/DDBJ databases">
        <title>Development of genomics and gene disruption for Polysphondylium violaceum indicates a role for the polyketide synthase stlB in stalk morphogenesis.</title>
        <authorList>
            <person name="Narita B."/>
            <person name="Kawabe Y."/>
            <person name="Kin K."/>
            <person name="Saito T."/>
            <person name="Gibbs R."/>
            <person name="Kuspa A."/>
            <person name="Muzny D."/>
            <person name="Queller D."/>
            <person name="Richards S."/>
            <person name="Strassman J."/>
            <person name="Sucgang R."/>
            <person name="Worley K."/>
            <person name="Schaap P."/>
        </authorList>
    </citation>
    <scope>NUCLEOTIDE SEQUENCE</scope>
    <source>
        <strain evidence="2">QSvi11</strain>
    </source>
</reference>
<feature type="transmembrane region" description="Helical" evidence="1">
    <location>
        <begin position="71"/>
        <end position="95"/>
    </location>
</feature>
<feature type="transmembrane region" description="Helical" evidence="1">
    <location>
        <begin position="151"/>
        <end position="176"/>
    </location>
</feature>
<evidence type="ECO:0000313" key="2">
    <source>
        <dbReference type="EMBL" id="KAF2072048.1"/>
    </source>
</evidence>
<dbReference type="PANTHER" id="PTHR31494:SF3">
    <property type="entry name" value="THH1_TOM1_TOM3 DOMAIN-CONTAINING PROTEIN"/>
    <property type="match status" value="1"/>
</dbReference>
<gene>
    <name evidence="2" type="ORF">CYY_006638</name>
</gene>
<keyword evidence="1" id="KW-0812">Transmembrane</keyword>
<dbReference type="AlphaFoldDB" id="A0A8J4PQA3"/>
<feature type="transmembrane region" description="Helical" evidence="1">
    <location>
        <begin position="182"/>
        <end position="203"/>
    </location>
</feature>
<feature type="transmembrane region" description="Helical" evidence="1">
    <location>
        <begin position="27"/>
        <end position="50"/>
    </location>
</feature>
<evidence type="ECO:0000313" key="3">
    <source>
        <dbReference type="Proteomes" id="UP000695562"/>
    </source>
</evidence>
<name>A0A8J4PQA3_9MYCE</name>
<feature type="transmembrane region" description="Helical" evidence="1">
    <location>
        <begin position="107"/>
        <end position="131"/>
    </location>
</feature>
<proteinExistence type="predicted"/>
<keyword evidence="1" id="KW-1133">Transmembrane helix</keyword>
<accession>A0A8J4PQA3</accession>
<dbReference type="EMBL" id="AJWJ01000315">
    <property type="protein sequence ID" value="KAF2072048.1"/>
    <property type="molecule type" value="Genomic_DNA"/>
</dbReference>
<dbReference type="OrthoDB" id="17675at2759"/>
<dbReference type="PANTHER" id="PTHR31494">
    <property type="entry name" value="THH1_TOM1_TOM3 DOMAIN-CONTAINING PROTEIN-RELATED-RELATED"/>
    <property type="match status" value="1"/>
</dbReference>
<keyword evidence="1" id="KW-0472">Membrane</keyword>
<organism evidence="2 3">
    <name type="scientific">Polysphondylium violaceum</name>
    <dbReference type="NCBI Taxonomy" id="133409"/>
    <lineage>
        <taxon>Eukaryota</taxon>
        <taxon>Amoebozoa</taxon>
        <taxon>Evosea</taxon>
        <taxon>Eumycetozoa</taxon>
        <taxon>Dictyostelia</taxon>
        <taxon>Dictyosteliales</taxon>
        <taxon>Dictyosteliaceae</taxon>
        <taxon>Polysphondylium</taxon>
    </lineage>
</organism>
<comment type="caution">
    <text evidence="2">The sequence shown here is derived from an EMBL/GenBank/DDBJ whole genome shotgun (WGS) entry which is preliminary data.</text>
</comment>
<evidence type="ECO:0000256" key="1">
    <source>
        <dbReference type="SAM" id="Phobius"/>
    </source>
</evidence>
<keyword evidence="3" id="KW-1185">Reference proteome</keyword>